<dbReference type="GO" id="GO:0052856">
    <property type="term" value="F:NAD(P)HX epimerase activity"/>
    <property type="evidence" value="ECO:0007669"/>
    <property type="project" value="UniProtKB-UniRule"/>
</dbReference>
<dbReference type="AlphaFoldDB" id="A0A9X2XNN1"/>
<dbReference type="InterPro" id="IPR004443">
    <property type="entry name" value="YjeF_N_dom"/>
</dbReference>
<evidence type="ECO:0000256" key="4">
    <source>
        <dbReference type="ARBA" id="ARBA00009524"/>
    </source>
</evidence>
<organism evidence="22 23">
    <name type="scientific">Paraflavisolibacter caeni</name>
    <dbReference type="NCBI Taxonomy" id="2982496"/>
    <lineage>
        <taxon>Bacteria</taxon>
        <taxon>Pseudomonadati</taxon>
        <taxon>Bacteroidota</taxon>
        <taxon>Chitinophagia</taxon>
        <taxon>Chitinophagales</taxon>
        <taxon>Chitinophagaceae</taxon>
        <taxon>Paraflavisolibacter</taxon>
    </lineage>
</organism>
<comment type="similarity">
    <text evidence="4 19">In the C-terminal section; belongs to the NnrD/CARKD family.</text>
</comment>
<dbReference type="EMBL" id="JAOTIF010000004">
    <property type="protein sequence ID" value="MCU7549178.1"/>
    <property type="molecule type" value="Genomic_DNA"/>
</dbReference>
<keyword evidence="9 18" id="KW-0630">Potassium</keyword>
<dbReference type="PROSITE" id="PS01050">
    <property type="entry name" value="YJEF_C_2"/>
    <property type="match status" value="1"/>
</dbReference>
<dbReference type="NCBIfam" id="TIGR00196">
    <property type="entry name" value="yjeF_cterm"/>
    <property type="match status" value="1"/>
</dbReference>
<comment type="similarity">
    <text evidence="17">Belongs to the NnrD/CARKD family.</text>
</comment>
<feature type="binding site" evidence="18">
    <location>
        <position position="158"/>
    </location>
    <ligand>
        <name>(6S)-NADPHX</name>
        <dbReference type="ChEBI" id="CHEBI:64076"/>
    </ligand>
</feature>
<dbReference type="InterPro" id="IPR036652">
    <property type="entry name" value="YjeF_N_dom_sf"/>
</dbReference>
<dbReference type="HAMAP" id="MF_01965">
    <property type="entry name" value="NADHX_dehydratase"/>
    <property type="match status" value="1"/>
</dbReference>
<feature type="domain" description="YjeF N-terminal" evidence="21">
    <location>
        <begin position="9"/>
        <end position="215"/>
    </location>
</feature>
<keyword evidence="12 17" id="KW-0456">Lyase</keyword>
<evidence type="ECO:0000256" key="15">
    <source>
        <dbReference type="ARBA" id="ARBA00048238"/>
    </source>
</evidence>
<accession>A0A9X2XNN1</accession>
<name>A0A9X2XNN1_9BACT</name>
<feature type="binding site" evidence="18">
    <location>
        <position position="125"/>
    </location>
    <ligand>
        <name>K(+)</name>
        <dbReference type="ChEBI" id="CHEBI:29103"/>
    </ligand>
</feature>
<comment type="function">
    <text evidence="18">Catalyzes the epimerization of the S- and R-forms of NAD(P)HX, a damaged form of NAD(P)H that is a result of enzymatic or heat-dependent hydration. This is a prerequisite for the S-specific NAD(P)H-hydrate dehydratase to allow the repair of both epimers of NAD(P)HX.</text>
</comment>
<dbReference type="SUPFAM" id="SSF53613">
    <property type="entry name" value="Ribokinase-like"/>
    <property type="match status" value="1"/>
</dbReference>
<dbReference type="GO" id="GO:0005524">
    <property type="term" value="F:ATP binding"/>
    <property type="evidence" value="ECO:0007669"/>
    <property type="project" value="UniProtKB-UniRule"/>
</dbReference>
<dbReference type="HAMAP" id="MF_01966">
    <property type="entry name" value="NADHX_epimerase"/>
    <property type="match status" value="1"/>
</dbReference>
<keyword evidence="10 17" id="KW-0520">NAD</keyword>
<evidence type="ECO:0000256" key="16">
    <source>
        <dbReference type="ARBA" id="ARBA00049209"/>
    </source>
</evidence>
<comment type="cofactor">
    <cofactor evidence="18 19">
        <name>K(+)</name>
        <dbReference type="ChEBI" id="CHEBI:29103"/>
    </cofactor>
    <text evidence="18 19">Binds 1 potassium ion per subunit.</text>
</comment>
<keyword evidence="11 18" id="KW-0413">Isomerase</keyword>
<reference evidence="22" key="1">
    <citation type="submission" date="2022-09" db="EMBL/GenBank/DDBJ databases">
        <authorList>
            <person name="Yuan C."/>
            <person name="Ke Z."/>
        </authorList>
    </citation>
    <scope>NUCLEOTIDE SEQUENCE</scope>
    <source>
        <strain evidence="22">LB-8</strain>
    </source>
</reference>
<dbReference type="Pfam" id="PF01256">
    <property type="entry name" value="Carb_kinase"/>
    <property type="match status" value="1"/>
</dbReference>
<gene>
    <name evidence="18" type="primary">nnrE</name>
    <name evidence="17" type="synonym">nnrD</name>
    <name evidence="22" type="ORF">OCK74_08630</name>
</gene>
<dbReference type="EC" id="4.2.1.136" evidence="19"/>
<dbReference type="InterPro" id="IPR000631">
    <property type="entry name" value="CARKD"/>
</dbReference>
<feature type="binding site" evidence="18">
    <location>
        <begin position="57"/>
        <end position="61"/>
    </location>
    <ligand>
        <name>(6S)-NADPHX</name>
        <dbReference type="ChEBI" id="CHEBI:64076"/>
    </ligand>
</feature>
<keyword evidence="6 17" id="KW-0547">Nucleotide-binding</keyword>
<evidence type="ECO:0000259" key="21">
    <source>
        <dbReference type="PROSITE" id="PS51385"/>
    </source>
</evidence>
<dbReference type="InterPro" id="IPR029056">
    <property type="entry name" value="Ribokinase-like"/>
</dbReference>
<sequence length="498" mass="54054">MKIYNAYQIKEWDQYTIAHEPILSVDLMERAAQKCVLWILAQNWSNKQFIIFCGKGNNGGDGLAIARLLKEKGKRVVVYILEFGRLGSDDFQTNLRRLHELPIDIHFIQSPDMFPHIGTGDIVIDALFGSGLNKPLEGLSAALVFHVNHSPATVISIDVPSGLYIDQSSVGNTIVKADITLTFQIHKLSFLLPESQDYVGNVQVLDIGLHPGFEEPTDFQLLDLLHIKGIYKPRQEFAHKGTFGHTLLIGGSYGKIGAVVLAAKSSLRSGAGLVTVFIPQCGYQILQTSVPEAMAMTGEDIGLIDNLPPDLERFSAIGIGPGLGTDPKTQKAVVNLVKSMKKPIIVDADALNCLSLHKEILFKLPPYSILTPHPKEFERLFGVSSNDFDRIQLAKEKAKELNIIIILKGHHTFMAMPTGISYFNNTGNAGMATGGTGDVLTGILTSLVGQGYEPVDAALLGVYLHGLAGDIAAENNSMEALIAGDLAGYLGSAFKRIQ</sequence>
<proteinExistence type="inferred from homology"/>
<dbReference type="GO" id="GO:0046872">
    <property type="term" value="F:metal ion binding"/>
    <property type="evidence" value="ECO:0007669"/>
    <property type="project" value="UniProtKB-UniRule"/>
</dbReference>
<feature type="binding site" evidence="17">
    <location>
        <position position="438"/>
    </location>
    <ligand>
        <name>(6S)-NADPHX</name>
        <dbReference type="ChEBI" id="CHEBI:64076"/>
    </ligand>
</feature>
<evidence type="ECO:0000256" key="17">
    <source>
        <dbReference type="HAMAP-Rule" id="MF_01965"/>
    </source>
</evidence>
<comment type="caution">
    <text evidence="18">Lacks conserved residue(s) required for the propagation of feature annotation.</text>
</comment>
<comment type="catalytic activity">
    <reaction evidence="1 18 19">
        <text>(6R)-NADHX = (6S)-NADHX</text>
        <dbReference type="Rhea" id="RHEA:32215"/>
        <dbReference type="ChEBI" id="CHEBI:64074"/>
        <dbReference type="ChEBI" id="CHEBI:64075"/>
        <dbReference type="EC" id="5.1.99.6"/>
    </reaction>
</comment>
<evidence type="ECO:0000256" key="9">
    <source>
        <dbReference type="ARBA" id="ARBA00022958"/>
    </source>
</evidence>
<evidence type="ECO:0000256" key="1">
    <source>
        <dbReference type="ARBA" id="ARBA00000013"/>
    </source>
</evidence>
<evidence type="ECO:0000256" key="13">
    <source>
        <dbReference type="ARBA" id="ARBA00023268"/>
    </source>
</evidence>
<comment type="function">
    <text evidence="14 19">Bifunctional enzyme that catalyzes the epimerization of the S- and R-forms of NAD(P)HX and the dehydration of the S-form of NAD(P)HX at the expense of ADP, which is converted to AMP. This allows the repair of both epimers of NAD(P)HX, a damaged form of NAD(P)H that is a result of enzymatic or heat-dependent hydration.</text>
</comment>
<comment type="cofactor">
    <cofactor evidence="17">
        <name>Mg(2+)</name>
        <dbReference type="ChEBI" id="CHEBI:18420"/>
    </cofactor>
</comment>
<feature type="binding site" evidence="17">
    <location>
        <position position="322"/>
    </location>
    <ligand>
        <name>(6S)-NADPHX</name>
        <dbReference type="ChEBI" id="CHEBI:64076"/>
    </ligand>
</feature>
<keyword evidence="8 17" id="KW-0521">NADP</keyword>
<evidence type="ECO:0000256" key="6">
    <source>
        <dbReference type="ARBA" id="ARBA00022741"/>
    </source>
</evidence>
<feature type="binding site" evidence="18">
    <location>
        <position position="161"/>
    </location>
    <ligand>
        <name>K(+)</name>
        <dbReference type="ChEBI" id="CHEBI:29103"/>
    </ligand>
</feature>
<keyword evidence="13" id="KW-0511">Multifunctional enzyme</keyword>
<evidence type="ECO:0000256" key="2">
    <source>
        <dbReference type="ARBA" id="ARBA00000909"/>
    </source>
</evidence>
<evidence type="ECO:0000256" key="5">
    <source>
        <dbReference type="ARBA" id="ARBA00022723"/>
    </source>
</evidence>
<dbReference type="PROSITE" id="PS51383">
    <property type="entry name" value="YJEF_C_3"/>
    <property type="match status" value="1"/>
</dbReference>
<dbReference type="RefSeq" id="WP_279296620.1">
    <property type="nucleotide sequence ID" value="NZ_JAOTIF010000004.1"/>
</dbReference>
<dbReference type="InterPro" id="IPR017953">
    <property type="entry name" value="Carbohydrate_kinase_pred_CS"/>
</dbReference>
<keyword evidence="5 18" id="KW-0479">Metal-binding</keyword>
<evidence type="ECO:0000259" key="20">
    <source>
        <dbReference type="PROSITE" id="PS51383"/>
    </source>
</evidence>
<dbReference type="GO" id="GO:0052855">
    <property type="term" value="F:ADP-dependent NAD(P)H-hydrate dehydratase activity"/>
    <property type="evidence" value="ECO:0007669"/>
    <property type="project" value="UniProtKB-UniRule"/>
</dbReference>
<feature type="binding site" evidence="17">
    <location>
        <begin position="408"/>
        <end position="412"/>
    </location>
    <ligand>
        <name>AMP</name>
        <dbReference type="ChEBI" id="CHEBI:456215"/>
    </ligand>
</feature>
<feature type="domain" description="YjeF C-terminal" evidence="20">
    <location>
        <begin position="223"/>
        <end position="497"/>
    </location>
</feature>
<feature type="binding site" evidence="18">
    <location>
        <begin position="129"/>
        <end position="135"/>
    </location>
    <ligand>
        <name>(6S)-NADPHX</name>
        <dbReference type="ChEBI" id="CHEBI:64076"/>
    </ligand>
</feature>
<keyword evidence="7 17" id="KW-0067">ATP-binding</keyword>
<evidence type="ECO:0000256" key="3">
    <source>
        <dbReference type="ARBA" id="ARBA00006001"/>
    </source>
</evidence>
<keyword evidence="23" id="KW-1185">Reference proteome</keyword>
<dbReference type="NCBIfam" id="TIGR00197">
    <property type="entry name" value="yjeF_nterm"/>
    <property type="match status" value="1"/>
</dbReference>
<evidence type="ECO:0000256" key="7">
    <source>
        <dbReference type="ARBA" id="ARBA00022840"/>
    </source>
</evidence>
<dbReference type="Gene3D" id="3.40.50.10260">
    <property type="entry name" value="YjeF N-terminal domain"/>
    <property type="match status" value="1"/>
</dbReference>
<comment type="function">
    <text evidence="17">Catalyzes the dehydration of the S-form of NAD(P)HX at the expense of ADP, which is converted to AMP. Together with NAD(P)HX epimerase, which catalyzes the epimerization of the S- and R-forms, the enzyme allows the repair of both epimers of NAD(P)HX, a damaged form of NAD(P)H that is a result of enzymatic or heat-dependent hydration.</text>
</comment>
<feature type="binding site" evidence="18">
    <location>
        <position position="58"/>
    </location>
    <ligand>
        <name>K(+)</name>
        <dbReference type="ChEBI" id="CHEBI:29103"/>
    </ligand>
</feature>
<evidence type="ECO:0000256" key="10">
    <source>
        <dbReference type="ARBA" id="ARBA00023027"/>
    </source>
</evidence>
<dbReference type="InterPro" id="IPR030677">
    <property type="entry name" value="Nnr"/>
</dbReference>
<comment type="caution">
    <text evidence="22">The sequence shown here is derived from an EMBL/GenBank/DDBJ whole genome shotgun (WGS) entry which is preliminary data.</text>
</comment>
<dbReference type="CDD" id="cd01171">
    <property type="entry name" value="YXKO-related"/>
    <property type="match status" value="1"/>
</dbReference>
<comment type="catalytic activity">
    <reaction evidence="15 17 19">
        <text>(6S)-NADHX + ADP = AMP + phosphate + NADH + H(+)</text>
        <dbReference type="Rhea" id="RHEA:32223"/>
        <dbReference type="ChEBI" id="CHEBI:15378"/>
        <dbReference type="ChEBI" id="CHEBI:43474"/>
        <dbReference type="ChEBI" id="CHEBI:57945"/>
        <dbReference type="ChEBI" id="CHEBI:64074"/>
        <dbReference type="ChEBI" id="CHEBI:456215"/>
        <dbReference type="ChEBI" id="CHEBI:456216"/>
        <dbReference type="EC" id="4.2.1.136"/>
    </reaction>
</comment>
<comment type="similarity">
    <text evidence="3 19">In the N-terminal section; belongs to the NnrE/AIBP family.</text>
</comment>
<evidence type="ECO:0000256" key="12">
    <source>
        <dbReference type="ARBA" id="ARBA00023239"/>
    </source>
</evidence>
<evidence type="ECO:0000256" key="18">
    <source>
        <dbReference type="HAMAP-Rule" id="MF_01966"/>
    </source>
</evidence>
<dbReference type="Gene3D" id="3.40.1190.20">
    <property type="match status" value="1"/>
</dbReference>
<dbReference type="EC" id="5.1.99.6" evidence="19"/>
<dbReference type="SUPFAM" id="SSF64153">
    <property type="entry name" value="YjeF N-terminal domain-like"/>
    <property type="match status" value="1"/>
</dbReference>
<evidence type="ECO:0000256" key="8">
    <source>
        <dbReference type="ARBA" id="ARBA00022857"/>
    </source>
</evidence>
<evidence type="ECO:0000256" key="14">
    <source>
        <dbReference type="ARBA" id="ARBA00025153"/>
    </source>
</evidence>
<dbReference type="Pfam" id="PF03853">
    <property type="entry name" value="YjeF_N"/>
    <property type="match status" value="1"/>
</dbReference>
<protein>
    <recommendedName>
        <fullName evidence="19">Bifunctional NAD(P)H-hydrate repair enzyme</fullName>
    </recommendedName>
    <alternativeName>
        <fullName evidence="19">Nicotinamide nucleotide repair protein</fullName>
    </alternativeName>
    <domain>
        <recommendedName>
            <fullName evidence="19">ADP-dependent (S)-NAD(P)H-hydrate dehydratase</fullName>
            <ecNumber evidence="19">4.2.1.136</ecNumber>
        </recommendedName>
        <alternativeName>
            <fullName evidence="19">ADP-dependent NAD(P)HX dehydratase</fullName>
        </alternativeName>
    </domain>
    <domain>
        <recommendedName>
            <fullName evidence="19">NAD(P)H-hydrate epimerase</fullName>
            <ecNumber evidence="19">5.1.99.6</ecNumber>
        </recommendedName>
    </domain>
</protein>
<comment type="subunit">
    <text evidence="17">Homotetramer.</text>
</comment>
<dbReference type="PIRSF" id="PIRSF017184">
    <property type="entry name" value="Nnr"/>
    <property type="match status" value="1"/>
</dbReference>
<feature type="binding site" evidence="17">
    <location>
        <position position="373"/>
    </location>
    <ligand>
        <name>(6S)-NADPHX</name>
        <dbReference type="ChEBI" id="CHEBI:64076"/>
    </ligand>
</feature>
<feature type="binding site" evidence="17">
    <location>
        <position position="258"/>
    </location>
    <ligand>
        <name>(6S)-NADPHX</name>
        <dbReference type="ChEBI" id="CHEBI:64076"/>
    </ligand>
</feature>
<feature type="binding site" evidence="17">
    <location>
        <position position="437"/>
    </location>
    <ligand>
        <name>AMP</name>
        <dbReference type="ChEBI" id="CHEBI:456215"/>
    </ligand>
</feature>
<dbReference type="PANTHER" id="PTHR12592">
    <property type="entry name" value="ATP-DEPENDENT (S)-NAD(P)H-HYDRATE DEHYDRATASE FAMILY MEMBER"/>
    <property type="match status" value="1"/>
</dbReference>
<comment type="catalytic activity">
    <reaction evidence="2 18 19">
        <text>(6R)-NADPHX = (6S)-NADPHX</text>
        <dbReference type="Rhea" id="RHEA:32227"/>
        <dbReference type="ChEBI" id="CHEBI:64076"/>
        <dbReference type="ChEBI" id="CHEBI:64077"/>
        <dbReference type="EC" id="5.1.99.6"/>
    </reaction>
</comment>
<comment type="catalytic activity">
    <reaction evidence="16 17 19">
        <text>(6S)-NADPHX + ADP = AMP + phosphate + NADPH + H(+)</text>
        <dbReference type="Rhea" id="RHEA:32235"/>
        <dbReference type="ChEBI" id="CHEBI:15378"/>
        <dbReference type="ChEBI" id="CHEBI:43474"/>
        <dbReference type="ChEBI" id="CHEBI:57783"/>
        <dbReference type="ChEBI" id="CHEBI:64076"/>
        <dbReference type="ChEBI" id="CHEBI:456215"/>
        <dbReference type="ChEBI" id="CHEBI:456216"/>
        <dbReference type="EC" id="4.2.1.136"/>
    </reaction>
</comment>
<reference evidence="22" key="2">
    <citation type="submission" date="2023-04" db="EMBL/GenBank/DDBJ databases">
        <title>Paracnuella aquatica gen. nov., sp. nov., a member of the family Chitinophagaceae isolated from a hot spring.</title>
        <authorList>
            <person name="Wang C."/>
        </authorList>
    </citation>
    <scope>NUCLEOTIDE SEQUENCE</scope>
    <source>
        <strain evidence="22">LB-8</strain>
    </source>
</reference>
<dbReference type="Proteomes" id="UP001155483">
    <property type="component" value="Unassembled WGS sequence"/>
</dbReference>
<dbReference type="PROSITE" id="PS51385">
    <property type="entry name" value="YJEF_N"/>
    <property type="match status" value="1"/>
</dbReference>
<dbReference type="GO" id="GO:0046496">
    <property type="term" value="P:nicotinamide nucleotide metabolic process"/>
    <property type="evidence" value="ECO:0007669"/>
    <property type="project" value="UniProtKB-UniRule"/>
</dbReference>
<evidence type="ECO:0000313" key="23">
    <source>
        <dbReference type="Proteomes" id="UP001155483"/>
    </source>
</evidence>
<evidence type="ECO:0000256" key="11">
    <source>
        <dbReference type="ARBA" id="ARBA00023235"/>
    </source>
</evidence>
<dbReference type="GO" id="GO:0110051">
    <property type="term" value="P:metabolite repair"/>
    <property type="evidence" value="ECO:0007669"/>
    <property type="project" value="TreeGrafter"/>
</dbReference>
<evidence type="ECO:0000256" key="19">
    <source>
        <dbReference type="PIRNR" id="PIRNR017184"/>
    </source>
</evidence>
<comment type="similarity">
    <text evidence="18">Belongs to the NnrE/AIBP family.</text>
</comment>
<evidence type="ECO:0000313" key="22">
    <source>
        <dbReference type="EMBL" id="MCU7549178.1"/>
    </source>
</evidence>
<dbReference type="PANTHER" id="PTHR12592:SF0">
    <property type="entry name" value="ATP-DEPENDENT (S)-NAD(P)H-HYDRATE DEHYDRATASE"/>
    <property type="match status" value="1"/>
</dbReference>